<feature type="chain" id="PRO_5046019979" evidence="3">
    <location>
        <begin position="27"/>
        <end position="990"/>
    </location>
</feature>
<dbReference type="Proteomes" id="UP001189429">
    <property type="component" value="Unassembled WGS sequence"/>
</dbReference>
<feature type="transmembrane region" description="Helical" evidence="2">
    <location>
        <begin position="882"/>
        <end position="900"/>
    </location>
</feature>
<keyword evidence="2" id="KW-0812">Transmembrane</keyword>
<dbReference type="Pfam" id="PF13646">
    <property type="entry name" value="HEAT_2"/>
    <property type="match status" value="1"/>
</dbReference>
<sequence>MAAGPLVRGGAASSVVFMSMLIGCVAERHVAVFEGGLQEGSRLAVVAGHRHLQRTVPAAASAAQRRAAEDGGRNRTLAHPVGKQRRAAALVGNWQRATSSPAAQGRGQNETLAHAVRRLNRTLLEARNGDPAADALLKIGRAPGGARALVPAVRGLALALTRGTLGRQGRWKALLALELVGPEAGLEAELAVPAVLHAAAEDESPIVRVAAVAALPRLLRPEAAERAGPVVLRAAEDGAQEVRAAAVRALPQLLGTEAAPVVLRLAAGDNATSVRQAAVQALLRQTVPEAVLQPVVLQVTTEDESASVRRTAWKLLSPDVAQRAVPSLLRNVSCSQHGGSSWKKIANCGESCWLEAKRRFRDAEGEQVQQRKRFRALDNLAEYFLSQEHAALEQVEPTLMLMLDSTLQCIGWDNVRDLAAILVIKISSALAGMTFTYRLHLWDVLIQAEEMANSKYKPSLRLRREALQRAFEKDCADSFLKQTGIAIHVDRFAVEIPLGVMMASDANGTEAHRCPNRDACPVSQRQRMKPARVNNTKVKGGSCPLLLSEHSGAIDKLNAICAAGFDITSPGCAKCLPEFGRTNKDPFSCEFCGKSGWAYKMAAWLGQPLIIFLLAWRSAESAAASMSVTEAVANDVVKIGLAYVSSIGVVVAAVTSTDSYHELNATDRARHLLDLAQQAQLGDITYSTNSDCLLMSGRGAASVDQLFALTLQLPACVLAAAAFLIVLRACCRAVFSDGPFGLKDLRKEVVHRMVTCSLVAGNQFLPSVVSASVRALPCFHTQEAVDGNGPAMLSAYDPDSACRENAQLLWMCGLGSVCAVVAGPVYWLTLLRHQKWARHAGPTRFLAGSYRHGFKWWEAVRLGKTMLIASVVTASPTSYCPLQQLMLCLLITGAFSLWHCSSSPYKYPVLNAAEAGSLSTLSVGMLLSGLLAGGRWPLTPSLQSSIIIGIASMLICYCFALVVLWVRVKFFWAEDTGEELPAEGDLATDQ</sequence>
<feature type="signal peptide" evidence="3">
    <location>
        <begin position="1"/>
        <end position="26"/>
    </location>
</feature>
<name>A0ABN9XZI6_9DINO</name>
<protein>
    <submittedName>
        <fullName evidence="4">Uncharacterized protein</fullName>
    </submittedName>
</protein>
<dbReference type="SUPFAM" id="SSF48371">
    <property type="entry name" value="ARM repeat"/>
    <property type="match status" value="1"/>
</dbReference>
<proteinExistence type="predicted"/>
<organism evidence="4 5">
    <name type="scientific">Prorocentrum cordatum</name>
    <dbReference type="NCBI Taxonomy" id="2364126"/>
    <lineage>
        <taxon>Eukaryota</taxon>
        <taxon>Sar</taxon>
        <taxon>Alveolata</taxon>
        <taxon>Dinophyceae</taxon>
        <taxon>Prorocentrales</taxon>
        <taxon>Prorocentraceae</taxon>
        <taxon>Prorocentrum</taxon>
    </lineage>
</organism>
<feature type="transmembrane region" description="Helical" evidence="2">
    <location>
        <begin position="912"/>
        <end position="934"/>
    </location>
</feature>
<evidence type="ECO:0000256" key="1">
    <source>
        <dbReference type="SAM" id="MobiDB-lite"/>
    </source>
</evidence>
<evidence type="ECO:0000256" key="3">
    <source>
        <dbReference type="SAM" id="SignalP"/>
    </source>
</evidence>
<dbReference type="InterPro" id="IPR011989">
    <property type="entry name" value="ARM-like"/>
</dbReference>
<keyword evidence="2" id="KW-1133">Transmembrane helix</keyword>
<keyword evidence="3" id="KW-0732">Signal</keyword>
<evidence type="ECO:0000313" key="5">
    <source>
        <dbReference type="Proteomes" id="UP001189429"/>
    </source>
</evidence>
<comment type="caution">
    <text evidence="4">The sequence shown here is derived from an EMBL/GenBank/DDBJ whole genome shotgun (WGS) entry which is preliminary data.</text>
</comment>
<gene>
    <name evidence="4" type="ORF">PCOR1329_LOCUS81256</name>
</gene>
<feature type="region of interest" description="Disordered" evidence="1">
    <location>
        <begin position="58"/>
        <end position="77"/>
    </location>
</feature>
<evidence type="ECO:0000313" key="4">
    <source>
        <dbReference type="EMBL" id="CAK0905578.1"/>
    </source>
</evidence>
<dbReference type="InterPro" id="IPR016024">
    <property type="entry name" value="ARM-type_fold"/>
</dbReference>
<feature type="transmembrane region" description="Helical" evidence="2">
    <location>
        <begin position="706"/>
        <end position="727"/>
    </location>
</feature>
<feature type="transmembrane region" description="Helical" evidence="2">
    <location>
        <begin position="808"/>
        <end position="828"/>
    </location>
</feature>
<dbReference type="EMBL" id="CAUYUJ010021586">
    <property type="protein sequence ID" value="CAK0905578.1"/>
    <property type="molecule type" value="Genomic_DNA"/>
</dbReference>
<dbReference type="Gene3D" id="1.25.10.10">
    <property type="entry name" value="Leucine-rich Repeat Variant"/>
    <property type="match status" value="1"/>
</dbReference>
<keyword evidence="5" id="KW-1185">Reference proteome</keyword>
<dbReference type="PANTHER" id="PTHR11319:SF35">
    <property type="entry name" value="OUTER MEMBRANE PROTEIN PMPC-RELATED"/>
    <property type="match status" value="1"/>
</dbReference>
<accession>A0ABN9XZI6</accession>
<reference evidence="4" key="1">
    <citation type="submission" date="2023-10" db="EMBL/GenBank/DDBJ databases">
        <authorList>
            <person name="Chen Y."/>
            <person name="Shah S."/>
            <person name="Dougan E. K."/>
            <person name="Thang M."/>
            <person name="Chan C."/>
        </authorList>
    </citation>
    <scope>NUCLEOTIDE SEQUENCE [LARGE SCALE GENOMIC DNA]</scope>
</reference>
<evidence type="ECO:0000256" key="2">
    <source>
        <dbReference type="SAM" id="Phobius"/>
    </source>
</evidence>
<dbReference type="PANTHER" id="PTHR11319">
    <property type="entry name" value="G PROTEIN-COUPLED RECEPTOR-RELATED"/>
    <property type="match status" value="1"/>
</dbReference>
<keyword evidence="2" id="KW-0472">Membrane</keyword>
<feature type="transmembrane region" description="Helical" evidence="2">
    <location>
        <begin position="946"/>
        <end position="966"/>
    </location>
</feature>